<dbReference type="RefSeq" id="WP_311863037.1">
    <property type="nucleotide sequence ID" value="NZ_JAUZVV010000002.1"/>
</dbReference>
<accession>A0ABU3GEP1</accession>
<gene>
    <name evidence="1" type="ORF">Q9S71_14195</name>
</gene>
<reference evidence="1 2" key="1">
    <citation type="submission" date="2023-08" db="EMBL/GenBank/DDBJ databases">
        <title>Microbacterium aquilitoris sp. nov. and Microbacterium gwkjibeachense sp. nov., isolated from beach.</title>
        <authorList>
            <person name="Lee S.D."/>
            <person name="Yang H."/>
            <person name="Kim I."/>
        </authorList>
    </citation>
    <scope>NUCLEOTIDE SEQUENCE [LARGE SCALE GENOMIC DNA]</scope>
    <source>
        <strain evidence="1 2">KSW4-11</strain>
    </source>
</reference>
<dbReference type="Proteomes" id="UP001251849">
    <property type="component" value="Unassembled WGS sequence"/>
</dbReference>
<dbReference type="EMBL" id="JAUZVV010000002">
    <property type="protein sequence ID" value="MDT3317976.1"/>
    <property type="molecule type" value="Genomic_DNA"/>
</dbReference>
<sequence>MTDAATVRAHRLRSHLLASPAASVVEVAEHLGALQAQDFGAGRWALGIRTAGEISDADVDRAFDDGHLVRAWTQRGTLHTVTPSSVAAILAVTGARQLRAIGVDPDVLDRAERVFRAAVAVEGRRTRAGLATALERDGVVTSARQAGGILLALSFRGVLGLGPVVPRDDGVTREQFLVRLPDGGAVGDDPAVDLLVAYLRGHAPASTADFAWWAGIPAGLARAAGERAEDRVVAFGDGLLALPGASPVPRPAADAATLALPAFDEYTLSYADRTIGLGAGDRVTVGPTANGMMRPVILRRGVAVGTWRLSLAKGATGAAEATLFDGETDDGVGAALERARRFFGFA</sequence>
<dbReference type="PANTHER" id="PTHR38479">
    <property type="entry name" value="LMO0824 PROTEIN"/>
    <property type="match status" value="1"/>
</dbReference>
<evidence type="ECO:0000313" key="1">
    <source>
        <dbReference type="EMBL" id="MDT3317976.1"/>
    </source>
</evidence>
<keyword evidence="1" id="KW-0238">DNA-binding</keyword>
<comment type="caution">
    <text evidence="1">The sequence shown here is derived from an EMBL/GenBank/DDBJ whole genome shotgun (WGS) entry which is preliminary data.</text>
</comment>
<organism evidence="1 2">
    <name type="scientific">Microbacterium gawkjiense</name>
    <dbReference type="NCBI Taxonomy" id="3067309"/>
    <lineage>
        <taxon>Bacteria</taxon>
        <taxon>Bacillati</taxon>
        <taxon>Actinomycetota</taxon>
        <taxon>Actinomycetes</taxon>
        <taxon>Micrococcales</taxon>
        <taxon>Microbacteriaceae</taxon>
        <taxon>Microbacterium</taxon>
    </lineage>
</organism>
<protein>
    <submittedName>
        <fullName evidence="1">Winged helix DNA-binding domain-containing protein</fullName>
    </submittedName>
</protein>
<proteinExistence type="predicted"/>
<dbReference type="InterPro" id="IPR009351">
    <property type="entry name" value="AlkZ-like"/>
</dbReference>
<dbReference type="PANTHER" id="PTHR38479:SF2">
    <property type="entry name" value="WINGED HELIX DNA-BINDING DOMAIN-CONTAINING PROTEIN"/>
    <property type="match status" value="1"/>
</dbReference>
<dbReference type="GO" id="GO:0003677">
    <property type="term" value="F:DNA binding"/>
    <property type="evidence" value="ECO:0007669"/>
    <property type="project" value="UniProtKB-KW"/>
</dbReference>
<name>A0ABU3GEP1_9MICO</name>
<dbReference type="Pfam" id="PF06224">
    <property type="entry name" value="AlkZ-like"/>
    <property type="match status" value="1"/>
</dbReference>
<keyword evidence="2" id="KW-1185">Reference proteome</keyword>
<evidence type="ECO:0000313" key="2">
    <source>
        <dbReference type="Proteomes" id="UP001251849"/>
    </source>
</evidence>